<gene>
    <name evidence="1" type="ORF">T4B_10328</name>
    <name evidence="2" type="ORF">T4C_7454</name>
</gene>
<evidence type="ECO:0000313" key="3">
    <source>
        <dbReference type="Proteomes" id="UP000054805"/>
    </source>
</evidence>
<dbReference type="EMBL" id="JYDV01000104">
    <property type="protein sequence ID" value="KRZ33380.1"/>
    <property type="molecule type" value="Genomic_DNA"/>
</dbReference>
<organism evidence="2 4">
    <name type="scientific">Trichinella pseudospiralis</name>
    <name type="common">Parasitic roundworm</name>
    <dbReference type="NCBI Taxonomy" id="6337"/>
    <lineage>
        <taxon>Eukaryota</taxon>
        <taxon>Metazoa</taxon>
        <taxon>Ecdysozoa</taxon>
        <taxon>Nematoda</taxon>
        <taxon>Enoplea</taxon>
        <taxon>Dorylaimia</taxon>
        <taxon>Trichinellida</taxon>
        <taxon>Trichinellidae</taxon>
        <taxon>Trichinella</taxon>
    </lineage>
</organism>
<dbReference type="Proteomes" id="UP000054826">
    <property type="component" value="Unassembled WGS sequence"/>
</dbReference>
<sequence>LPIVNHLSQMVDYMHTFTDVHTMDKINLNTESSAEATRLYGIYKQLRGWSRRISDGAQSLMKIKATDTGYRRRDVDHCSRVPEMWERI</sequence>
<evidence type="ECO:0000313" key="4">
    <source>
        <dbReference type="Proteomes" id="UP000054826"/>
    </source>
</evidence>
<comment type="caution">
    <text evidence="2">The sequence shown here is derived from an EMBL/GenBank/DDBJ whole genome shotgun (WGS) entry which is preliminary data.</text>
</comment>
<accession>A0A0V1JEQ9</accession>
<evidence type="ECO:0000313" key="2">
    <source>
        <dbReference type="EMBL" id="KRZ33380.1"/>
    </source>
</evidence>
<feature type="non-terminal residue" evidence="2">
    <location>
        <position position="1"/>
    </location>
</feature>
<keyword evidence="3" id="KW-1185">Reference proteome</keyword>
<reference evidence="3 4" key="1">
    <citation type="submission" date="2015-01" db="EMBL/GenBank/DDBJ databases">
        <title>Evolution of Trichinella species and genotypes.</title>
        <authorList>
            <person name="Korhonen P.K."/>
            <person name="Edoardo P."/>
            <person name="Giuseppe L.R."/>
            <person name="Gasser R.B."/>
        </authorList>
    </citation>
    <scope>NUCLEOTIDE SEQUENCE [LARGE SCALE GENOMIC DNA]</scope>
    <source>
        <strain evidence="2">ISS176</strain>
        <strain evidence="1">ISS588</strain>
    </source>
</reference>
<proteinExistence type="predicted"/>
<name>A0A0V1JEQ9_TRIPS</name>
<evidence type="ECO:0000313" key="1">
    <source>
        <dbReference type="EMBL" id="KRZ19659.1"/>
    </source>
</evidence>
<protein>
    <submittedName>
        <fullName evidence="2">Uncharacterized protein</fullName>
    </submittedName>
</protein>
<dbReference type="Proteomes" id="UP000054805">
    <property type="component" value="Unassembled WGS sequence"/>
</dbReference>
<dbReference type="EMBL" id="JYDS01000271">
    <property type="protein sequence ID" value="KRZ19659.1"/>
    <property type="molecule type" value="Genomic_DNA"/>
</dbReference>
<dbReference type="AlphaFoldDB" id="A0A0V1JEQ9"/>